<keyword evidence="3" id="KW-1185">Reference proteome</keyword>
<dbReference type="InterPro" id="IPR057962">
    <property type="entry name" value="SPT23_MGA2_DBD"/>
</dbReference>
<feature type="non-terminal residue" evidence="2">
    <location>
        <position position="196"/>
    </location>
</feature>
<protein>
    <recommendedName>
        <fullName evidence="1">SPT23/MGA2-like DNA-binding domain-containing protein</fullName>
    </recommendedName>
</protein>
<dbReference type="EMBL" id="LXPE01000045">
    <property type="protein sequence ID" value="OBA25777.1"/>
    <property type="molecule type" value="Genomic_DNA"/>
</dbReference>
<gene>
    <name evidence="2" type="ORF">HANVADRAFT_17467</name>
</gene>
<dbReference type="OrthoDB" id="3972546at2759"/>
<feature type="domain" description="SPT23/MGA2-like DNA-binding" evidence="1">
    <location>
        <begin position="11"/>
        <end position="195"/>
    </location>
</feature>
<accession>A0A1B7TAP2</accession>
<comment type="caution">
    <text evidence="2">The sequence shown here is derived from an EMBL/GenBank/DDBJ whole genome shotgun (WGS) entry which is preliminary data.</text>
</comment>
<reference evidence="3" key="1">
    <citation type="journal article" date="2016" name="Proc. Natl. Acad. Sci. U.S.A.">
        <title>Comparative genomics of biotechnologically important yeasts.</title>
        <authorList>
            <person name="Riley R."/>
            <person name="Haridas S."/>
            <person name="Wolfe K.H."/>
            <person name="Lopes M.R."/>
            <person name="Hittinger C.T."/>
            <person name="Goeker M."/>
            <person name="Salamov A.A."/>
            <person name="Wisecaver J.H."/>
            <person name="Long T.M."/>
            <person name="Calvey C.H."/>
            <person name="Aerts A.L."/>
            <person name="Barry K.W."/>
            <person name="Choi C."/>
            <person name="Clum A."/>
            <person name="Coughlan A.Y."/>
            <person name="Deshpande S."/>
            <person name="Douglass A.P."/>
            <person name="Hanson S.J."/>
            <person name="Klenk H.-P."/>
            <person name="LaButti K.M."/>
            <person name="Lapidus A."/>
            <person name="Lindquist E.A."/>
            <person name="Lipzen A.M."/>
            <person name="Meier-Kolthoff J.P."/>
            <person name="Ohm R.A."/>
            <person name="Otillar R.P."/>
            <person name="Pangilinan J.L."/>
            <person name="Peng Y."/>
            <person name="Rokas A."/>
            <person name="Rosa C.A."/>
            <person name="Scheuner C."/>
            <person name="Sibirny A.A."/>
            <person name="Slot J.C."/>
            <person name="Stielow J.B."/>
            <person name="Sun H."/>
            <person name="Kurtzman C.P."/>
            <person name="Blackwell M."/>
            <person name="Grigoriev I.V."/>
            <person name="Jeffries T.W."/>
        </authorList>
    </citation>
    <scope>NUCLEOTIDE SEQUENCE [LARGE SCALE GENOMIC DNA]</scope>
    <source>
        <strain evidence="3">NRRL Y-1626</strain>
    </source>
</reference>
<feature type="non-terminal residue" evidence="2">
    <location>
        <position position="1"/>
    </location>
</feature>
<proteinExistence type="predicted"/>
<evidence type="ECO:0000313" key="3">
    <source>
        <dbReference type="Proteomes" id="UP000092321"/>
    </source>
</evidence>
<dbReference type="Pfam" id="PF25603">
    <property type="entry name" value="SPT23_MGA2_DBD"/>
    <property type="match status" value="1"/>
</dbReference>
<organism evidence="2 3">
    <name type="scientific">Hanseniaspora valbyensis NRRL Y-1626</name>
    <dbReference type="NCBI Taxonomy" id="766949"/>
    <lineage>
        <taxon>Eukaryota</taxon>
        <taxon>Fungi</taxon>
        <taxon>Dikarya</taxon>
        <taxon>Ascomycota</taxon>
        <taxon>Saccharomycotina</taxon>
        <taxon>Saccharomycetes</taxon>
        <taxon>Saccharomycodales</taxon>
        <taxon>Saccharomycodaceae</taxon>
        <taxon>Hanseniaspora</taxon>
    </lineage>
</organism>
<evidence type="ECO:0000313" key="2">
    <source>
        <dbReference type="EMBL" id="OBA25777.1"/>
    </source>
</evidence>
<name>A0A1B7TAP2_9ASCO</name>
<dbReference type="Proteomes" id="UP000092321">
    <property type="component" value="Unassembled WGS sequence"/>
</dbReference>
<sequence length="196" mass="22553">DYIKVPEQGHPYSIVLGDLPANSRVETQIKLQINIEPAPVQNIIHLSTNGIPRRKYMLQKPVHQWKENLLQHVLFLETHIIKTSDKKRASVCDKCCKREERRFSRRKSGNTDADLWAVNDSKEALIFNTKQLCVLNNSNVDLKSQKSLKNVTIPCRFVCYCRHHKETIGFKIVVLLKNCLGDILAKKTSQPLKIIN</sequence>
<evidence type="ECO:0000259" key="1">
    <source>
        <dbReference type="Pfam" id="PF25603"/>
    </source>
</evidence>
<dbReference type="AlphaFoldDB" id="A0A1B7TAP2"/>